<dbReference type="PANTHER" id="PTHR34482">
    <property type="entry name" value="DNA DAMAGE-INDUCIBLE PROTEIN 1-LIKE"/>
    <property type="match status" value="1"/>
</dbReference>
<evidence type="ECO:0000259" key="3">
    <source>
        <dbReference type="PROSITE" id="PS50158"/>
    </source>
</evidence>
<dbReference type="SMART" id="SM00343">
    <property type="entry name" value="ZnF_C2HC"/>
    <property type="match status" value="1"/>
</dbReference>
<feature type="compositionally biased region" description="Polar residues" evidence="2">
    <location>
        <begin position="11"/>
        <end position="32"/>
    </location>
</feature>
<feature type="compositionally biased region" description="Basic and acidic residues" evidence="2">
    <location>
        <begin position="238"/>
        <end position="247"/>
    </location>
</feature>
<comment type="caution">
    <text evidence="4">The sequence shown here is derived from an EMBL/GenBank/DDBJ whole genome shotgun (WGS) entry which is preliminary data.</text>
</comment>
<organism evidence="4 5">
    <name type="scientific">Gossypium australe</name>
    <dbReference type="NCBI Taxonomy" id="47621"/>
    <lineage>
        <taxon>Eukaryota</taxon>
        <taxon>Viridiplantae</taxon>
        <taxon>Streptophyta</taxon>
        <taxon>Embryophyta</taxon>
        <taxon>Tracheophyta</taxon>
        <taxon>Spermatophyta</taxon>
        <taxon>Magnoliopsida</taxon>
        <taxon>eudicotyledons</taxon>
        <taxon>Gunneridae</taxon>
        <taxon>Pentapetalae</taxon>
        <taxon>rosids</taxon>
        <taxon>malvids</taxon>
        <taxon>Malvales</taxon>
        <taxon>Malvaceae</taxon>
        <taxon>Malvoideae</taxon>
        <taxon>Gossypium</taxon>
    </lineage>
</organism>
<dbReference type="PANTHER" id="PTHR34482:SF36">
    <property type="entry name" value="RETROTRANSPOSON GAG DOMAIN-CONTAINING PROTEIN"/>
    <property type="match status" value="1"/>
</dbReference>
<evidence type="ECO:0000256" key="1">
    <source>
        <dbReference type="PROSITE-ProRule" id="PRU00047"/>
    </source>
</evidence>
<proteinExistence type="predicted"/>
<sequence>MDPERAIVNDVESNVPTPAQGTAPTESRPVSSSHRDPIRLNKPPVYKIRKHGAEECRATVDDDAERAEFWLKNMIRVFNELSCTPDECIKCVVSLLKDTTYQWWNTLIYVVPKERTEFQKKYISQRFLDQKHKEFLELKQGHMTVTEYEREFIQLSKYGREYVSTKEIMCNRFVDGLNEDIKLLVKILELKEFIVLVERACKAEDLSKEKRKVDSEARDSRKRSMNSYPRPNASNEYSSRDRRKQYSDFKTQATSVSSVGNVLDNKIECQQCGRRHYGECWNKNNKACYKCGLLDHFIQDCPELDEKSKVQNVRPSNTSTR</sequence>
<dbReference type="GO" id="GO:0008270">
    <property type="term" value="F:zinc ion binding"/>
    <property type="evidence" value="ECO:0007669"/>
    <property type="project" value="UniProtKB-KW"/>
</dbReference>
<dbReference type="AlphaFoldDB" id="A0A5B6VWA7"/>
<dbReference type="GO" id="GO:0003676">
    <property type="term" value="F:nucleic acid binding"/>
    <property type="evidence" value="ECO:0007669"/>
    <property type="project" value="InterPro"/>
</dbReference>
<dbReference type="InterPro" id="IPR001878">
    <property type="entry name" value="Znf_CCHC"/>
</dbReference>
<accession>A0A5B6VWA7</accession>
<gene>
    <name evidence="4" type="ORF">EPI10_023862</name>
</gene>
<feature type="compositionally biased region" description="Polar residues" evidence="2">
    <location>
        <begin position="225"/>
        <end position="237"/>
    </location>
</feature>
<dbReference type="OrthoDB" id="2272416at2759"/>
<feature type="region of interest" description="Disordered" evidence="2">
    <location>
        <begin position="212"/>
        <end position="252"/>
    </location>
</feature>
<dbReference type="InterPro" id="IPR036875">
    <property type="entry name" value="Znf_CCHC_sf"/>
</dbReference>
<keyword evidence="1" id="KW-0862">Zinc</keyword>
<dbReference type="EMBL" id="SMMG02000005">
    <property type="protein sequence ID" value="KAA3473490.1"/>
    <property type="molecule type" value="Genomic_DNA"/>
</dbReference>
<feature type="domain" description="CCHC-type" evidence="3">
    <location>
        <begin position="288"/>
        <end position="303"/>
    </location>
</feature>
<keyword evidence="1" id="KW-0479">Metal-binding</keyword>
<keyword evidence="1" id="KW-0863">Zinc-finger</keyword>
<keyword evidence="5" id="KW-1185">Reference proteome</keyword>
<dbReference type="Pfam" id="PF03732">
    <property type="entry name" value="Retrotrans_gag"/>
    <property type="match status" value="1"/>
</dbReference>
<dbReference type="SUPFAM" id="SSF57756">
    <property type="entry name" value="Retrovirus zinc finger-like domains"/>
    <property type="match status" value="1"/>
</dbReference>
<name>A0A5B6VWA7_9ROSI</name>
<dbReference type="Gene3D" id="4.10.60.10">
    <property type="entry name" value="Zinc finger, CCHC-type"/>
    <property type="match status" value="1"/>
</dbReference>
<evidence type="ECO:0000313" key="4">
    <source>
        <dbReference type="EMBL" id="KAA3473490.1"/>
    </source>
</evidence>
<reference evidence="5" key="1">
    <citation type="journal article" date="2019" name="Plant Biotechnol. J.">
        <title>Genome sequencing of the Australian wild diploid species Gossypium australe highlights disease resistance and delayed gland morphogenesis.</title>
        <authorList>
            <person name="Cai Y."/>
            <person name="Cai X."/>
            <person name="Wang Q."/>
            <person name="Wang P."/>
            <person name="Zhang Y."/>
            <person name="Cai C."/>
            <person name="Xu Y."/>
            <person name="Wang K."/>
            <person name="Zhou Z."/>
            <person name="Wang C."/>
            <person name="Geng S."/>
            <person name="Li B."/>
            <person name="Dong Q."/>
            <person name="Hou Y."/>
            <person name="Wang H."/>
            <person name="Ai P."/>
            <person name="Liu Z."/>
            <person name="Yi F."/>
            <person name="Sun M."/>
            <person name="An G."/>
            <person name="Cheng J."/>
            <person name="Zhang Y."/>
            <person name="Shi Q."/>
            <person name="Xie Y."/>
            <person name="Shi X."/>
            <person name="Chang Y."/>
            <person name="Huang F."/>
            <person name="Chen Y."/>
            <person name="Hong S."/>
            <person name="Mi L."/>
            <person name="Sun Q."/>
            <person name="Zhang L."/>
            <person name="Zhou B."/>
            <person name="Peng R."/>
            <person name="Zhang X."/>
            <person name="Liu F."/>
        </authorList>
    </citation>
    <scope>NUCLEOTIDE SEQUENCE [LARGE SCALE GENOMIC DNA]</scope>
    <source>
        <strain evidence="5">cv. PA1801</strain>
    </source>
</reference>
<feature type="region of interest" description="Disordered" evidence="2">
    <location>
        <begin position="1"/>
        <end position="40"/>
    </location>
</feature>
<dbReference type="InterPro" id="IPR005162">
    <property type="entry name" value="Retrotrans_gag_dom"/>
</dbReference>
<dbReference type="Proteomes" id="UP000325315">
    <property type="component" value="Unassembled WGS sequence"/>
</dbReference>
<protein>
    <submittedName>
        <fullName evidence="4">Gag-Pol polyprotein</fullName>
    </submittedName>
</protein>
<evidence type="ECO:0000313" key="5">
    <source>
        <dbReference type="Proteomes" id="UP000325315"/>
    </source>
</evidence>
<evidence type="ECO:0000256" key="2">
    <source>
        <dbReference type="SAM" id="MobiDB-lite"/>
    </source>
</evidence>
<dbReference type="PROSITE" id="PS50158">
    <property type="entry name" value="ZF_CCHC"/>
    <property type="match status" value="1"/>
</dbReference>